<dbReference type="Proteomes" id="UP000016931">
    <property type="component" value="Unassembled WGS sequence"/>
</dbReference>
<evidence type="ECO:0000313" key="9">
    <source>
        <dbReference type="Proteomes" id="UP000016931"/>
    </source>
</evidence>
<dbReference type="PANTHER" id="PTHR33048:SF147">
    <property type="entry name" value="INTEGRAL MEMBRANE PROTEIN"/>
    <property type="match status" value="1"/>
</dbReference>
<dbReference type="GO" id="GO:0016020">
    <property type="term" value="C:membrane"/>
    <property type="evidence" value="ECO:0007669"/>
    <property type="project" value="UniProtKB-SubCell"/>
</dbReference>
<accession>M3CAC0</accession>
<evidence type="ECO:0000313" key="8">
    <source>
        <dbReference type="EMBL" id="EMF08800.1"/>
    </source>
</evidence>
<dbReference type="Pfam" id="PF20684">
    <property type="entry name" value="Fung_rhodopsin"/>
    <property type="match status" value="1"/>
</dbReference>
<evidence type="ECO:0000256" key="6">
    <source>
        <dbReference type="SAM" id="Phobius"/>
    </source>
</evidence>
<dbReference type="RefSeq" id="XP_016756921.1">
    <property type="nucleotide sequence ID" value="XM_016910600.1"/>
</dbReference>
<gene>
    <name evidence="8" type="ORF">SEPMUDRAFT_92949</name>
</gene>
<evidence type="ECO:0000259" key="7">
    <source>
        <dbReference type="Pfam" id="PF20684"/>
    </source>
</evidence>
<evidence type="ECO:0000256" key="5">
    <source>
        <dbReference type="ARBA" id="ARBA00038359"/>
    </source>
</evidence>
<comment type="subcellular location">
    <subcellularLocation>
        <location evidence="1">Membrane</location>
        <topology evidence="1">Multi-pass membrane protein</topology>
    </subcellularLocation>
</comment>
<feature type="domain" description="Rhodopsin" evidence="7">
    <location>
        <begin position="36"/>
        <end position="274"/>
    </location>
</feature>
<dbReference type="AlphaFoldDB" id="M3CAC0"/>
<dbReference type="STRING" id="692275.M3CAC0"/>
<evidence type="ECO:0000256" key="2">
    <source>
        <dbReference type="ARBA" id="ARBA00022692"/>
    </source>
</evidence>
<keyword evidence="9" id="KW-1185">Reference proteome</keyword>
<keyword evidence="4 6" id="KW-0472">Membrane</keyword>
<keyword evidence="2 6" id="KW-0812">Transmembrane</keyword>
<dbReference type="OrthoDB" id="5417887at2759"/>
<dbReference type="InterPro" id="IPR052337">
    <property type="entry name" value="SAT4-like"/>
</dbReference>
<keyword evidence="3 6" id="KW-1133">Transmembrane helix</keyword>
<comment type="similarity">
    <text evidence="5">Belongs to the SAT4 family.</text>
</comment>
<feature type="transmembrane region" description="Helical" evidence="6">
    <location>
        <begin position="209"/>
        <end position="231"/>
    </location>
</feature>
<dbReference type="OMA" id="NLDMRRV"/>
<dbReference type="HOGENOM" id="CLU_028200_3_0_1"/>
<dbReference type="InterPro" id="IPR049326">
    <property type="entry name" value="Rhodopsin_dom_fungi"/>
</dbReference>
<dbReference type="PANTHER" id="PTHR33048">
    <property type="entry name" value="PTH11-LIKE INTEGRAL MEMBRANE PROTEIN (AFU_ORTHOLOGUE AFUA_5G11245)"/>
    <property type="match status" value="1"/>
</dbReference>
<feature type="transmembrane region" description="Helical" evidence="6">
    <location>
        <begin position="20"/>
        <end position="40"/>
    </location>
</feature>
<evidence type="ECO:0000256" key="1">
    <source>
        <dbReference type="ARBA" id="ARBA00004141"/>
    </source>
</evidence>
<feature type="transmembrane region" description="Helical" evidence="6">
    <location>
        <begin position="124"/>
        <end position="142"/>
    </location>
</feature>
<feature type="transmembrane region" description="Helical" evidence="6">
    <location>
        <begin position="52"/>
        <end position="74"/>
    </location>
</feature>
<feature type="non-terminal residue" evidence="8">
    <location>
        <position position="351"/>
    </location>
</feature>
<feature type="transmembrane region" description="Helical" evidence="6">
    <location>
        <begin position="86"/>
        <end position="112"/>
    </location>
</feature>
<feature type="transmembrane region" description="Helical" evidence="6">
    <location>
        <begin position="178"/>
        <end position="197"/>
    </location>
</feature>
<dbReference type="EMBL" id="KB456270">
    <property type="protein sequence ID" value="EMF08800.1"/>
    <property type="molecule type" value="Genomic_DNA"/>
</dbReference>
<evidence type="ECO:0000256" key="3">
    <source>
        <dbReference type="ARBA" id="ARBA00022989"/>
    </source>
</evidence>
<organism evidence="8 9">
    <name type="scientific">Sphaerulina musiva (strain SO2202)</name>
    <name type="common">Poplar stem canker fungus</name>
    <name type="synonym">Septoria musiva</name>
    <dbReference type="NCBI Taxonomy" id="692275"/>
    <lineage>
        <taxon>Eukaryota</taxon>
        <taxon>Fungi</taxon>
        <taxon>Dikarya</taxon>
        <taxon>Ascomycota</taxon>
        <taxon>Pezizomycotina</taxon>
        <taxon>Dothideomycetes</taxon>
        <taxon>Dothideomycetidae</taxon>
        <taxon>Mycosphaerellales</taxon>
        <taxon>Mycosphaerellaceae</taxon>
        <taxon>Sphaerulina</taxon>
    </lineage>
</organism>
<protein>
    <recommendedName>
        <fullName evidence="7">Rhodopsin domain-containing protein</fullName>
    </recommendedName>
</protein>
<dbReference type="eggNOG" id="ENOG502SMIC">
    <property type="taxonomic scope" value="Eukaryota"/>
</dbReference>
<name>M3CAC0_SPHMS</name>
<evidence type="ECO:0000256" key="4">
    <source>
        <dbReference type="ARBA" id="ARBA00023136"/>
    </source>
</evidence>
<feature type="transmembrane region" description="Helical" evidence="6">
    <location>
        <begin position="251"/>
        <end position="273"/>
    </location>
</feature>
<sequence length="351" mass="40184">MDDFGKNLNIHYVNPNKQLYAGIWSLYTGATAFLIARLWVKISRRHGLWWDDYILLFAWGVLTANDIIITIEYATGYVSPSWDDRMHILILISSCGTLMGQSLTKVAFAVTLLKLTKGFSCWKVCHWILWFCIATMCSYNFAKIIVEWGKVCDNRGYDVWYRMDFCVYSEPRARFKEGGNYVNVVMDFVFAAFPWIITWNLDMRRKEKIGLCLTMSLGLVVAIASAIRTEWKYDGNRKDEWYFWNNAMSNIWYSSEVTGTIIVQCVPVLRPLLKHISTTMRSKRLGSSTDDGGTFGLSKLDGHVGRWYPPSRLKDEGGLIPGPVGDEETLILSVRNGIVARKDMNGDRVHS</sequence>
<reference evidence="8 9" key="1">
    <citation type="journal article" date="2012" name="PLoS Pathog.">
        <title>Diverse lifestyles and strategies of plant pathogenesis encoded in the genomes of eighteen Dothideomycetes fungi.</title>
        <authorList>
            <person name="Ohm R.A."/>
            <person name="Feau N."/>
            <person name="Henrissat B."/>
            <person name="Schoch C.L."/>
            <person name="Horwitz B.A."/>
            <person name="Barry K.W."/>
            <person name="Condon B.J."/>
            <person name="Copeland A.C."/>
            <person name="Dhillon B."/>
            <person name="Glaser F."/>
            <person name="Hesse C.N."/>
            <person name="Kosti I."/>
            <person name="LaButti K."/>
            <person name="Lindquist E.A."/>
            <person name="Lucas S."/>
            <person name="Salamov A.A."/>
            <person name="Bradshaw R.E."/>
            <person name="Ciuffetti L."/>
            <person name="Hamelin R.C."/>
            <person name="Kema G.H.J."/>
            <person name="Lawrence C."/>
            <person name="Scott J.A."/>
            <person name="Spatafora J.W."/>
            <person name="Turgeon B.G."/>
            <person name="de Wit P.J.G.M."/>
            <person name="Zhong S."/>
            <person name="Goodwin S.B."/>
            <person name="Grigoriev I.V."/>
        </authorList>
    </citation>
    <scope>NUCLEOTIDE SEQUENCE [LARGE SCALE GENOMIC DNA]</scope>
    <source>
        <strain evidence="8 9">SO2202</strain>
    </source>
</reference>
<proteinExistence type="inferred from homology"/>
<dbReference type="GeneID" id="27907737"/>